<name>A0A933ID23_UNCT6</name>
<dbReference type="AlphaFoldDB" id="A0A933ID23"/>
<evidence type="ECO:0000313" key="1">
    <source>
        <dbReference type="EMBL" id="MBI4727587.1"/>
    </source>
</evidence>
<organism evidence="1 2">
    <name type="scientific">candidate division TA06 bacterium</name>
    <dbReference type="NCBI Taxonomy" id="2250710"/>
    <lineage>
        <taxon>Bacteria</taxon>
        <taxon>Bacteria division TA06</taxon>
    </lineage>
</organism>
<reference evidence="1" key="1">
    <citation type="submission" date="2020-07" db="EMBL/GenBank/DDBJ databases">
        <title>Huge and variable diversity of episymbiotic CPR bacteria and DPANN archaea in groundwater ecosystems.</title>
        <authorList>
            <person name="He C.Y."/>
            <person name="Keren R."/>
            <person name="Whittaker M."/>
            <person name="Farag I.F."/>
            <person name="Doudna J."/>
            <person name="Cate J.H.D."/>
            <person name="Banfield J.F."/>
        </authorList>
    </citation>
    <scope>NUCLEOTIDE SEQUENCE</scope>
    <source>
        <strain evidence="1">NC_groundwater_1520_Pr4_B-0.1um_53_5</strain>
    </source>
</reference>
<comment type="caution">
    <text evidence="1">The sequence shown here is derived from an EMBL/GenBank/DDBJ whole genome shotgun (WGS) entry which is preliminary data.</text>
</comment>
<dbReference type="Proteomes" id="UP000736328">
    <property type="component" value="Unassembled WGS sequence"/>
</dbReference>
<evidence type="ECO:0000313" key="2">
    <source>
        <dbReference type="Proteomes" id="UP000736328"/>
    </source>
</evidence>
<accession>A0A933ID23</accession>
<gene>
    <name evidence="1" type="ORF">HY768_10300</name>
</gene>
<sequence length="235" mass="25587">MITAISKPELIAIGSRYRADYLAEQAGYTMGIADAEGAALTVLLPKGYLPEVKAAGEQVTNAMKDKALLQAETKDATRSQNDALRRAKIWRRKASRRALRARRMGEKIPDGLIRISQARNVPAIAGQLEAMTKLLESVLKKMPGTDTAKLLAEGKAIATVLKTADAEQEVKRLQALPNAVKEFYRLKGILYVGLKVINDAGLELYADDPAKAGKFNLSILYRKAAARKPKAEAAK</sequence>
<proteinExistence type="predicted"/>
<protein>
    <submittedName>
        <fullName evidence="1">Uncharacterized protein</fullName>
    </submittedName>
</protein>
<dbReference type="EMBL" id="JACQXR010000138">
    <property type="protein sequence ID" value="MBI4727587.1"/>
    <property type="molecule type" value="Genomic_DNA"/>
</dbReference>